<reference evidence="2 3" key="1">
    <citation type="submission" date="2014-11" db="EMBL/GenBank/DDBJ databases">
        <authorList>
            <person name="Zhu J."/>
            <person name="Qi W."/>
            <person name="Song R."/>
        </authorList>
    </citation>
    <scope>NUCLEOTIDE SEQUENCE [LARGE SCALE GENOMIC DNA]</scope>
</reference>
<organism evidence="2 3">
    <name type="scientific">Vitrella brassicaformis (strain CCMP3155)</name>
    <dbReference type="NCBI Taxonomy" id="1169540"/>
    <lineage>
        <taxon>Eukaryota</taxon>
        <taxon>Sar</taxon>
        <taxon>Alveolata</taxon>
        <taxon>Colpodellida</taxon>
        <taxon>Vitrellaceae</taxon>
        <taxon>Vitrella</taxon>
    </lineage>
</organism>
<evidence type="ECO:0000313" key="3">
    <source>
        <dbReference type="Proteomes" id="UP000041254"/>
    </source>
</evidence>
<evidence type="ECO:0000313" key="2">
    <source>
        <dbReference type="EMBL" id="CEM25139.1"/>
    </source>
</evidence>
<dbReference type="Gene3D" id="3.10.450.50">
    <property type="match status" value="1"/>
</dbReference>
<proteinExistence type="predicted"/>
<feature type="signal peptide" evidence="1">
    <location>
        <begin position="1"/>
        <end position="21"/>
    </location>
</feature>
<dbReference type="AlphaFoldDB" id="A0A0G4G987"/>
<protein>
    <recommendedName>
        <fullName evidence="4">SnoaL-like domain-containing protein</fullName>
    </recommendedName>
</protein>
<evidence type="ECO:0008006" key="4">
    <source>
        <dbReference type="Google" id="ProtNLM"/>
    </source>
</evidence>
<keyword evidence="1" id="KW-0732">Signal</keyword>
<feature type="chain" id="PRO_5005189680" description="SnoaL-like domain-containing protein" evidence="1">
    <location>
        <begin position="22"/>
        <end position="316"/>
    </location>
</feature>
<dbReference type="InterPro" id="IPR032710">
    <property type="entry name" value="NTF2-like_dom_sf"/>
</dbReference>
<dbReference type="EMBL" id="CDMY01000592">
    <property type="protein sequence ID" value="CEM25139.1"/>
    <property type="molecule type" value="Genomic_DNA"/>
</dbReference>
<keyword evidence="3" id="KW-1185">Reference proteome</keyword>
<dbReference type="VEuPathDB" id="CryptoDB:Vbra_3305"/>
<dbReference type="Proteomes" id="UP000041254">
    <property type="component" value="Unassembled WGS sequence"/>
</dbReference>
<sequence length="316" mass="35526">MASRFASVLVVVACVVVGSQALTPQAAAAWHDELLVDFNSRKTPMEAMEAVLTRVTDKSEIEYTDGDVTHRGKGKAFWKSVLSPRYEQMESVAIARDSDFFFLSDFRTVGHLQIYVAKGTQLPCPATWYMLRLMRLTDEDKPTIESMKSVIMTSKTEMIDQALCKYSFEKPSATETETAMKKLQMSRMGKFFDALHFNITSPETFVPEFFAADAVTHTYWSSAPIKGHAEHIAFYKKYAEHKDTRRFASAPTLLLVGSDLKTVVHKQAFHLMKPDKSLSIENHLVVTTFDDAGKISQMWALGKPQKGAGSTYHDEL</sequence>
<name>A0A0G4G987_VITBC</name>
<evidence type="ECO:0000256" key="1">
    <source>
        <dbReference type="SAM" id="SignalP"/>
    </source>
</evidence>
<dbReference type="SUPFAM" id="SSF54427">
    <property type="entry name" value="NTF2-like"/>
    <property type="match status" value="1"/>
</dbReference>
<accession>A0A0G4G987</accession>
<dbReference type="InParanoid" id="A0A0G4G987"/>
<gene>
    <name evidence="2" type="ORF">Vbra_3305</name>
</gene>